<dbReference type="EMBL" id="BPLR01006092">
    <property type="protein sequence ID" value="GIY07346.1"/>
    <property type="molecule type" value="Genomic_DNA"/>
</dbReference>
<comment type="caution">
    <text evidence="1">The sequence shown here is derived from an EMBL/GenBank/DDBJ whole genome shotgun (WGS) entry which is preliminary data.</text>
</comment>
<reference evidence="1 2" key="1">
    <citation type="submission" date="2021-06" db="EMBL/GenBank/DDBJ databases">
        <title>Caerostris extrusa draft genome.</title>
        <authorList>
            <person name="Kono N."/>
            <person name="Arakawa K."/>
        </authorList>
    </citation>
    <scope>NUCLEOTIDE SEQUENCE [LARGE SCALE GENOMIC DNA]</scope>
</reference>
<evidence type="ECO:0000313" key="2">
    <source>
        <dbReference type="Proteomes" id="UP001054945"/>
    </source>
</evidence>
<keyword evidence="2" id="KW-1185">Reference proteome</keyword>
<protein>
    <submittedName>
        <fullName evidence="1">Uncharacterized protein</fullName>
    </submittedName>
</protein>
<dbReference type="AlphaFoldDB" id="A0AAV4QGV5"/>
<accession>A0AAV4QGV5</accession>
<name>A0AAV4QGV5_CAEEX</name>
<proteinExistence type="predicted"/>
<evidence type="ECO:0000313" key="1">
    <source>
        <dbReference type="EMBL" id="GIY07346.1"/>
    </source>
</evidence>
<organism evidence="1 2">
    <name type="scientific">Caerostris extrusa</name>
    <name type="common">Bark spider</name>
    <name type="synonym">Caerostris bankana</name>
    <dbReference type="NCBI Taxonomy" id="172846"/>
    <lineage>
        <taxon>Eukaryota</taxon>
        <taxon>Metazoa</taxon>
        <taxon>Ecdysozoa</taxon>
        <taxon>Arthropoda</taxon>
        <taxon>Chelicerata</taxon>
        <taxon>Arachnida</taxon>
        <taxon>Araneae</taxon>
        <taxon>Araneomorphae</taxon>
        <taxon>Entelegynae</taxon>
        <taxon>Araneoidea</taxon>
        <taxon>Araneidae</taxon>
        <taxon>Caerostris</taxon>
    </lineage>
</organism>
<gene>
    <name evidence="1" type="ORF">CEXT_718121</name>
</gene>
<sequence length="73" mass="8257">MWMDANSWKISFYGAGDNVVEGDGYRKGQLIDVEIEVQQEEPNCLTTHAIPMEMLLIEYLAAWWPIGSVLIIG</sequence>
<dbReference type="Proteomes" id="UP001054945">
    <property type="component" value="Unassembled WGS sequence"/>
</dbReference>